<reference evidence="3" key="1">
    <citation type="submission" date="2022-04" db="EMBL/GenBank/DDBJ databases">
        <title>A new insight into Amicula, a genus of tiny marine littoral diatoms with the description of two new tropical species and the largest mitogenome known for a stramenopile.</title>
        <authorList>
            <person name="Gastineau R."/>
            <person name="Li C."/>
            <person name="Ashworth M.P."/>
            <person name="Witkowski A."/>
            <person name="Turmel M."/>
            <person name="Gorecka E."/>
            <person name="Frankovich T.A."/>
            <person name="Wachnicka A."/>
            <person name="Lobban C.S."/>
            <person name="Theriot E.C."/>
            <person name="Otis C."/>
            <person name="Dabek P."/>
            <person name="Binczewska A."/>
            <person name="Lemieux C."/>
        </authorList>
    </citation>
    <scope>NUCLEOTIDE SEQUENCE</scope>
    <source>
        <strain evidence="3">GU52X-4 cfCalB7</strain>
    </source>
</reference>
<accession>A0A9E8YZK9</accession>
<dbReference type="SUPFAM" id="SSF53137">
    <property type="entry name" value="Translational machinery components"/>
    <property type="match status" value="1"/>
</dbReference>
<dbReference type="GO" id="GO:0003735">
    <property type="term" value="F:structural constituent of ribosome"/>
    <property type="evidence" value="ECO:0007669"/>
    <property type="project" value="InterPro"/>
</dbReference>
<keyword evidence="3" id="KW-0496">Mitochondrion</keyword>
<geneLocation type="mitochondrion" evidence="3"/>
<dbReference type="InterPro" id="IPR036967">
    <property type="entry name" value="Ribosomal_uS11_sf"/>
</dbReference>
<dbReference type="GO" id="GO:1990904">
    <property type="term" value="C:ribonucleoprotein complex"/>
    <property type="evidence" value="ECO:0007669"/>
    <property type="project" value="UniProtKB-KW"/>
</dbReference>
<evidence type="ECO:0000313" key="3">
    <source>
        <dbReference type="EMBL" id="WAK85029.1"/>
    </source>
</evidence>
<protein>
    <submittedName>
        <fullName evidence="3">Ribosomal protein S11</fullName>
    </submittedName>
</protein>
<evidence type="ECO:0000256" key="1">
    <source>
        <dbReference type="ARBA" id="ARBA00022980"/>
    </source>
</evidence>
<keyword evidence="2" id="KW-0687">Ribonucleoprotein</keyword>
<organism evidence="3">
    <name type="scientific">Amicula sp. isolate GU52X-4 cfCalB7</name>
    <dbReference type="NCBI Taxonomy" id="3003489"/>
    <lineage>
        <taxon>Eukaryota</taxon>
        <taxon>Sar</taxon>
        <taxon>Stramenopiles</taxon>
        <taxon>Ochrophyta</taxon>
        <taxon>Bacillariophyta</taxon>
        <taxon>Bacillariophyceae</taxon>
        <taxon>Bacillariophycidae</taxon>
        <taxon>Naviculales</taxon>
        <taxon>Naviculaceae</taxon>
        <taxon>Amicula</taxon>
    </lineage>
</organism>
<dbReference type="EMBL" id="ON390794">
    <property type="protein sequence ID" value="WAK85029.1"/>
    <property type="molecule type" value="Genomic_DNA"/>
</dbReference>
<evidence type="ECO:0000256" key="2">
    <source>
        <dbReference type="ARBA" id="ARBA00023274"/>
    </source>
</evidence>
<gene>
    <name evidence="3" type="primary">rps11</name>
</gene>
<dbReference type="Gene3D" id="3.30.420.80">
    <property type="entry name" value="Ribosomal protein S11"/>
    <property type="match status" value="1"/>
</dbReference>
<dbReference type="GO" id="GO:0006412">
    <property type="term" value="P:translation"/>
    <property type="evidence" value="ECO:0007669"/>
    <property type="project" value="InterPro"/>
</dbReference>
<proteinExistence type="predicted"/>
<sequence>MIYEKKININLNKFLYNITLKKQYIKKLNNIIFSLNNVKEKNYKNLNFLLVSNKKLIQSENLVTYIIDIMFTKTNTLLTISDSSGNLKFSYSAGLFNITGKSKAKRYLVLNNFLKNLESKLKFLKLKPLALHLKNVYFNRFWIIKKLKKKKFIKIVKNFNLYPYNGCRRKKVRRKKMRTKKMRVKKRRNGWVV</sequence>
<keyword evidence="1 3" id="KW-0689">Ribosomal protein</keyword>
<name>A0A9E8YZK9_9STRA</name>
<dbReference type="GO" id="GO:0005840">
    <property type="term" value="C:ribosome"/>
    <property type="evidence" value="ECO:0007669"/>
    <property type="project" value="UniProtKB-KW"/>
</dbReference>
<dbReference type="AlphaFoldDB" id="A0A9E8YZK9"/>